<dbReference type="SUPFAM" id="SSF161098">
    <property type="entry name" value="MetI-like"/>
    <property type="match status" value="1"/>
</dbReference>
<feature type="transmembrane region" description="Helical" evidence="9">
    <location>
        <begin position="185"/>
        <end position="211"/>
    </location>
</feature>
<dbReference type="OrthoDB" id="9766870at2"/>
<evidence type="ECO:0000256" key="8">
    <source>
        <dbReference type="ARBA" id="ARBA00023136"/>
    </source>
</evidence>
<dbReference type="EMBL" id="CP002018">
    <property type="protein sequence ID" value="AEM42015.1"/>
    <property type="molecule type" value="Genomic_DNA"/>
</dbReference>
<feature type="transmembrane region" description="Helical" evidence="9">
    <location>
        <begin position="232"/>
        <end position="253"/>
    </location>
</feature>
<dbReference type="PANTHER" id="PTHR43386:SF1">
    <property type="entry name" value="D,D-DIPEPTIDE TRANSPORT SYSTEM PERMEASE PROTEIN DDPC-RELATED"/>
    <property type="match status" value="1"/>
</dbReference>
<keyword evidence="8 9" id="KW-0472">Membrane</keyword>
<feature type="transmembrane region" description="Helical" evidence="9">
    <location>
        <begin position="104"/>
        <end position="122"/>
    </location>
</feature>
<dbReference type="Proteomes" id="UP000000692">
    <property type="component" value="Chromosome"/>
</dbReference>
<feature type="transmembrane region" description="Helical" evidence="9">
    <location>
        <begin position="67"/>
        <end position="92"/>
    </location>
</feature>
<evidence type="ECO:0000256" key="7">
    <source>
        <dbReference type="ARBA" id="ARBA00022989"/>
    </source>
</evidence>
<evidence type="ECO:0000313" key="11">
    <source>
        <dbReference type="EMBL" id="AEM42015.1"/>
    </source>
</evidence>
<dbReference type="PANTHER" id="PTHR43386">
    <property type="entry name" value="OLIGOPEPTIDE TRANSPORT SYSTEM PERMEASE PROTEIN APPC"/>
    <property type="match status" value="1"/>
</dbReference>
<sequence length="267" mass="28393">MLGIVMFAVIVLSAVFADLLPLADPTRRSLPARNLPPLSGTNGQFFLLGSDGQGRDMLSRIIYGARASLIVGLAAVSLSAFIGLVVGLISGLRGGWVDLVLMRIIDAVLAIPTLLFMLVVALVVGSGLMPLIVAIAVTNWVVYARMVRAEVLRVKDLDFVAAARIARVSGATLLGRHILPNILPAFIVVATLNIGAVILLESSLSFLGFGIQAPGISWGQMLAEGRQSLATSWWVATFPGVAVTMTVFSIILLGDWLRDYLDPRHPA</sequence>
<comment type="similarity">
    <text evidence="9">Belongs to the binding-protein-dependent transport system permease family.</text>
</comment>
<evidence type="ECO:0000256" key="2">
    <source>
        <dbReference type="ARBA" id="ARBA00022448"/>
    </source>
</evidence>
<name>F9Y5U0_KETVW</name>
<dbReference type="PROSITE" id="PS50928">
    <property type="entry name" value="ABC_TM1"/>
    <property type="match status" value="1"/>
</dbReference>
<dbReference type="HOGENOM" id="CLU_028518_5_0_5"/>
<dbReference type="GO" id="GO:0015031">
    <property type="term" value="P:protein transport"/>
    <property type="evidence" value="ECO:0007669"/>
    <property type="project" value="UniProtKB-KW"/>
</dbReference>
<dbReference type="AlphaFoldDB" id="F9Y5U0"/>
<keyword evidence="7 9" id="KW-1133">Transmembrane helix</keyword>
<evidence type="ECO:0000256" key="9">
    <source>
        <dbReference type="RuleBase" id="RU363032"/>
    </source>
</evidence>
<evidence type="ECO:0000256" key="3">
    <source>
        <dbReference type="ARBA" id="ARBA00022475"/>
    </source>
</evidence>
<evidence type="ECO:0000313" key="12">
    <source>
        <dbReference type="Proteomes" id="UP000000692"/>
    </source>
</evidence>
<dbReference type="GO" id="GO:0055085">
    <property type="term" value="P:transmembrane transport"/>
    <property type="evidence" value="ECO:0007669"/>
    <property type="project" value="InterPro"/>
</dbReference>
<accession>F9Y5U0</accession>
<keyword evidence="11" id="KW-0378">Hydrolase</keyword>
<reference evidence="11 12" key="1">
    <citation type="journal article" date="2011" name="J. Bacteriol.">
        <title>Complete genome sequence of the industrial strain Ketogulonicigenium vulgare WSH-001.</title>
        <authorList>
            <person name="Liu L."/>
            <person name="Li Y."/>
            <person name="Zhang J."/>
            <person name="Zhou Z."/>
            <person name="Liu J."/>
            <person name="Li X."/>
            <person name="Zhou J."/>
            <person name="Du G."/>
            <person name="Wang L."/>
            <person name="Chen J."/>
        </authorList>
    </citation>
    <scope>NUCLEOTIDE SEQUENCE [LARGE SCALE GENOMIC DNA]</scope>
    <source>
        <strain evidence="11 12">WSH-001</strain>
    </source>
</reference>
<dbReference type="CDD" id="cd06261">
    <property type="entry name" value="TM_PBP2"/>
    <property type="match status" value="1"/>
</dbReference>
<keyword evidence="6" id="KW-0653">Protein transport</keyword>
<feature type="domain" description="ABC transmembrane type-1" evidence="10">
    <location>
        <begin position="65"/>
        <end position="254"/>
    </location>
</feature>
<evidence type="ECO:0000256" key="4">
    <source>
        <dbReference type="ARBA" id="ARBA00022692"/>
    </source>
</evidence>
<dbReference type="PATRIC" id="fig|759362.5.peg.2259"/>
<dbReference type="Pfam" id="PF00528">
    <property type="entry name" value="BPD_transp_1"/>
    <property type="match status" value="1"/>
</dbReference>
<dbReference type="GO" id="GO:0005886">
    <property type="term" value="C:plasma membrane"/>
    <property type="evidence" value="ECO:0007669"/>
    <property type="project" value="UniProtKB-SubCell"/>
</dbReference>
<evidence type="ECO:0000259" key="10">
    <source>
        <dbReference type="PROSITE" id="PS50928"/>
    </source>
</evidence>
<evidence type="ECO:0000256" key="1">
    <source>
        <dbReference type="ARBA" id="ARBA00004651"/>
    </source>
</evidence>
<organism evidence="11 12">
    <name type="scientific">Ketogulonicigenium vulgare (strain WSH-001)</name>
    <dbReference type="NCBI Taxonomy" id="759362"/>
    <lineage>
        <taxon>Bacteria</taxon>
        <taxon>Pseudomonadati</taxon>
        <taxon>Pseudomonadota</taxon>
        <taxon>Alphaproteobacteria</taxon>
        <taxon>Rhodobacterales</taxon>
        <taxon>Roseobacteraceae</taxon>
        <taxon>Ketogulonicigenium</taxon>
    </lineage>
</organism>
<dbReference type="GO" id="GO:0016787">
    <property type="term" value="F:hydrolase activity"/>
    <property type="evidence" value="ECO:0007669"/>
    <property type="project" value="UniProtKB-KW"/>
</dbReference>
<dbReference type="GO" id="GO:0015833">
    <property type="term" value="P:peptide transport"/>
    <property type="evidence" value="ECO:0007669"/>
    <property type="project" value="UniProtKB-KW"/>
</dbReference>
<dbReference type="InterPro" id="IPR050366">
    <property type="entry name" value="BP-dependent_transpt_permease"/>
</dbReference>
<dbReference type="InterPro" id="IPR035906">
    <property type="entry name" value="MetI-like_sf"/>
</dbReference>
<evidence type="ECO:0000256" key="5">
    <source>
        <dbReference type="ARBA" id="ARBA00022856"/>
    </source>
</evidence>
<evidence type="ECO:0000256" key="6">
    <source>
        <dbReference type="ARBA" id="ARBA00022927"/>
    </source>
</evidence>
<proteinExistence type="inferred from homology"/>
<keyword evidence="4 9" id="KW-0812">Transmembrane</keyword>
<dbReference type="Gene3D" id="1.10.3720.10">
    <property type="entry name" value="MetI-like"/>
    <property type="match status" value="1"/>
</dbReference>
<gene>
    <name evidence="11" type="ordered locus">KVU_2176</name>
</gene>
<comment type="subcellular location">
    <subcellularLocation>
        <location evidence="1 9">Cell membrane</location>
        <topology evidence="1 9">Multi-pass membrane protein</topology>
    </subcellularLocation>
</comment>
<dbReference type="eggNOG" id="COG1173">
    <property type="taxonomic scope" value="Bacteria"/>
</dbReference>
<keyword evidence="3" id="KW-1003">Cell membrane</keyword>
<keyword evidence="2 9" id="KW-0813">Transport</keyword>
<dbReference type="InterPro" id="IPR000515">
    <property type="entry name" value="MetI-like"/>
</dbReference>
<dbReference type="KEGG" id="kvl:KVU_2176"/>
<keyword evidence="12" id="KW-1185">Reference proteome</keyword>
<protein>
    <submittedName>
        <fullName evidence="11">Glycoside hydrolase family 2 sugar-binding protein</fullName>
    </submittedName>
</protein>
<keyword evidence="5" id="KW-0571">Peptide transport</keyword>